<feature type="compositionally biased region" description="Polar residues" evidence="1">
    <location>
        <begin position="69"/>
        <end position="81"/>
    </location>
</feature>
<protein>
    <submittedName>
        <fullName evidence="2">Uncharacterized protein</fullName>
    </submittedName>
</protein>
<organism evidence="2 3">
    <name type="scientific">Rotaria sordida</name>
    <dbReference type="NCBI Taxonomy" id="392033"/>
    <lineage>
        <taxon>Eukaryota</taxon>
        <taxon>Metazoa</taxon>
        <taxon>Spiralia</taxon>
        <taxon>Gnathifera</taxon>
        <taxon>Rotifera</taxon>
        <taxon>Eurotatoria</taxon>
        <taxon>Bdelloidea</taxon>
        <taxon>Philodinida</taxon>
        <taxon>Philodinidae</taxon>
        <taxon>Rotaria</taxon>
    </lineage>
</organism>
<feature type="non-terminal residue" evidence="2">
    <location>
        <position position="1"/>
    </location>
</feature>
<comment type="caution">
    <text evidence="2">The sequence shown here is derived from an EMBL/GenBank/DDBJ whole genome shotgun (WGS) entry which is preliminary data.</text>
</comment>
<gene>
    <name evidence="2" type="ORF">JBS370_LOCUS39956</name>
</gene>
<evidence type="ECO:0000313" key="3">
    <source>
        <dbReference type="Proteomes" id="UP000663836"/>
    </source>
</evidence>
<evidence type="ECO:0000256" key="1">
    <source>
        <dbReference type="SAM" id="MobiDB-lite"/>
    </source>
</evidence>
<reference evidence="2" key="1">
    <citation type="submission" date="2021-02" db="EMBL/GenBank/DDBJ databases">
        <authorList>
            <person name="Nowell W R."/>
        </authorList>
    </citation>
    <scope>NUCLEOTIDE SEQUENCE</scope>
</reference>
<name>A0A820H3Q0_9BILA</name>
<dbReference type="Proteomes" id="UP000663836">
    <property type="component" value="Unassembled WGS sequence"/>
</dbReference>
<proteinExistence type="predicted"/>
<dbReference type="EMBL" id="CAJOBD010031852">
    <property type="protein sequence ID" value="CAF4287356.1"/>
    <property type="molecule type" value="Genomic_DNA"/>
</dbReference>
<dbReference type="SMART" id="SM01161">
    <property type="entry name" value="DUF1767"/>
    <property type="match status" value="1"/>
</dbReference>
<dbReference type="AlphaFoldDB" id="A0A820H3Q0"/>
<evidence type="ECO:0000313" key="2">
    <source>
        <dbReference type="EMBL" id="CAF4287356.1"/>
    </source>
</evidence>
<accession>A0A820H3Q0</accession>
<feature type="region of interest" description="Disordered" evidence="1">
    <location>
        <begin position="69"/>
        <end position="91"/>
    </location>
</feature>
<sequence length="91" mass="10535">MNTQDQLSSLGWSIKIDFFEKNKQQFDIIENQLFDSDLRQTGEKSLPGIAKLDQTTKPYIVQLHETRNITAPKNNETSSNRPHIYRLGIND</sequence>